<dbReference type="AlphaFoldDB" id="A0A0C9T5S8"/>
<evidence type="ECO:0000313" key="3">
    <source>
        <dbReference type="Proteomes" id="UP000054279"/>
    </source>
</evidence>
<evidence type="ECO:0000313" key="2">
    <source>
        <dbReference type="EMBL" id="KIJ24278.1"/>
    </source>
</evidence>
<feature type="region of interest" description="Disordered" evidence="1">
    <location>
        <begin position="1"/>
        <end position="42"/>
    </location>
</feature>
<sequence length="321" mass="35250">MSTKNNNLGGDAQHTTRQGTVRPLKPEWNKRTKDSGKSKVSISKETVKTAVKLILEIGNGGRISSPKITADSPIGPMPSQEAIQLGAEQGGAEGRISISTPSSEVRSRAQSKTAMYQYGSIEQSSDEVGALGLITGDDNFGKKLYSAVSAPADIPLNNSDVSASLSQGMEGGKNDIFPRSEEYPSLDTAVTNWARIVQMIYPEEFSTPKKTFKNVRSLSGDLLSLKRKYFPLEFDSESSSEESETEININSPITQRKIQPMYFPKEKEFYTLLKDWRAHQRIGFKYGNKSIQLNAVAVEIVEDDLQEDGHEFIAGSSKGKT</sequence>
<accession>A0A0C9T5S8</accession>
<keyword evidence="3" id="KW-1185">Reference proteome</keyword>
<name>A0A0C9T5S8_SPHS4</name>
<proteinExistence type="predicted"/>
<dbReference type="Proteomes" id="UP000054279">
    <property type="component" value="Unassembled WGS sequence"/>
</dbReference>
<organism evidence="2 3">
    <name type="scientific">Sphaerobolus stellatus (strain SS14)</name>
    <dbReference type="NCBI Taxonomy" id="990650"/>
    <lineage>
        <taxon>Eukaryota</taxon>
        <taxon>Fungi</taxon>
        <taxon>Dikarya</taxon>
        <taxon>Basidiomycota</taxon>
        <taxon>Agaricomycotina</taxon>
        <taxon>Agaricomycetes</taxon>
        <taxon>Phallomycetidae</taxon>
        <taxon>Geastrales</taxon>
        <taxon>Sphaerobolaceae</taxon>
        <taxon>Sphaerobolus</taxon>
    </lineage>
</organism>
<dbReference type="HOGENOM" id="CLU_048474_0_0_1"/>
<feature type="compositionally biased region" description="Basic and acidic residues" evidence="1">
    <location>
        <begin position="24"/>
        <end position="37"/>
    </location>
</feature>
<dbReference type="EMBL" id="KN837508">
    <property type="protein sequence ID" value="KIJ24278.1"/>
    <property type="molecule type" value="Genomic_DNA"/>
</dbReference>
<reference evidence="2 3" key="1">
    <citation type="submission" date="2014-06" db="EMBL/GenBank/DDBJ databases">
        <title>Evolutionary Origins and Diversification of the Mycorrhizal Mutualists.</title>
        <authorList>
            <consortium name="DOE Joint Genome Institute"/>
            <consortium name="Mycorrhizal Genomics Consortium"/>
            <person name="Kohler A."/>
            <person name="Kuo A."/>
            <person name="Nagy L.G."/>
            <person name="Floudas D."/>
            <person name="Copeland A."/>
            <person name="Barry K.W."/>
            <person name="Cichocki N."/>
            <person name="Veneault-Fourrey C."/>
            <person name="LaButti K."/>
            <person name="Lindquist E.A."/>
            <person name="Lipzen A."/>
            <person name="Lundell T."/>
            <person name="Morin E."/>
            <person name="Murat C."/>
            <person name="Riley R."/>
            <person name="Ohm R."/>
            <person name="Sun H."/>
            <person name="Tunlid A."/>
            <person name="Henrissat B."/>
            <person name="Grigoriev I.V."/>
            <person name="Hibbett D.S."/>
            <person name="Martin F."/>
        </authorList>
    </citation>
    <scope>NUCLEOTIDE SEQUENCE [LARGE SCALE GENOMIC DNA]</scope>
    <source>
        <strain evidence="2 3">SS14</strain>
    </source>
</reference>
<feature type="compositionally biased region" description="Polar residues" evidence="1">
    <location>
        <begin position="1"/>
        <end position="19"/>
    </location>
</feature>
<evidence type="ECO:0000256" key="1">
    <source>
        <dbReference type="SAM" id="MobiDB-lite"/>
    </source>
</evidence>
<protein>
    <submittedName>
        <fullName evidence="2">Uncharacterized protein</fullName>
    </submittedName>
</protein>
<gene>
    <name evidence="2" type="ORF">M422DRAFT_274987</name>
</gene>